<protein>
    <submittedName>
        <fullName evidence="1">Uncharacterized protein</fullName>
    </submittedName>
</protein>
<accession>A0A2P2PNW3</accession>
<name>A0A2P2PNW3_RHIMU</name>
<reference evidence="1" key="1">
    <citation type="submission" date="2018-02" db="EMBL/GenBank/DDBJ databases">
        <title>Rhizophora mucronata_Transcriptome.</title>
        <authorList>
            <person name="Meera S.P."/>
            <person name="Sreeshan A."/>
            <person name="Augustine A."/>
        </authorList>
    </citation>
    <scope>NUCLEOTIDE SEQUENCE</scope>
    <source>
        <tissue evidence="1">Leaf</tissue>
    </source>
</reference>
<dbReference type="AlphaFoldDB" id="A0A2P2PNW3"/>
<proteinExistence type="predicted"/>
<evidence type="ECO:0000313" key="1">
    <source>
        <dbReference type="EMBL" id="MBX56456.1"/>
    </source>
</evidence>
<dbReference type="EMBL" id="GGEC01075972">
    <property type="protein sequence ID" value="MBX56456.1"/>
    <property type="molecule type" value="Transcribed_RNA"/>
</dbReference>
<sequence>MFICKSMAYTDWLLFSLPTMQTRTYKKPALTGQQTIKKFYPGTDKTFNYHSLMCS</sequence>
<organism evidence="1">
    <name type="scientific">Rhizophora mucronata</name>
    <name type="common">Asiatic mangrove</name>
    <dbReference type="NCBI Taxonomy" id="61149"/>
    <lineage>
        <taxon>Eukaryota</taxon>
        <taxon>Viridiplantae</taxon>
        <taxon>Streptophyta</taxon>
        <taxon>Embryophyta</taxon>
        <taxon>Tracheophyta</taxon>
        <taxon>Spermatophyta</taxon>
        <taxon>Magnoliopsida</taxon>
        <taxon>eudicotyledons</taxon>
        <taxon>Gunneridae</taxon>
        <taxon>Pentapetalae</taxon>
        <taxon>rosids</taxon>
        <taxon>fabids</taxon>
        <taxon>Malpighiales</taxon>
        <taxon>Rhizophoraceae</taxon>
        <taxon>Rhizophora</taxon>
    </lineage>
</organism>